<evidence type="ECO:0000313" key="4">
    <source>
        <dbReference type="RefSeq" id="XP_022240348.1"/>
    </source>
</evidence>
<organism evidence="3 4">
    <name type="scientific">Limulus polyphemus</name>
    <name type="common">Atlantic horseshoe crab</name>
    <dbReference type="NCBI Taxonomy" id="6850"/>
    <lineage>
        <taxon>Eukaryota</taxon>
        <taxon>Metazoa</taxon>
        <taxon>Ecdysozoa</taxon>
        <taxon>Arthropoda</taxon>
        <taxon>Chelicerata</taxon>
        <taxon>Merostomata</taxon>
        <taxon>Xiphosura</taxon>
        <taxon>Limulidae</taxon>
        <taxon>Limulus</taxon>
    </lineage>
</organism>
<evidence type="ECO:0000256" key="2">
    <source>
        <dbReference type="SAM" id="MobiDB-lite"/>
    </source>
</evidence>
<dbReference type="RefSeq" id="XP_022240348.1">
    <property type="nucleotide sequence ID" value="XM_022384640.1"/>
</dbReference>
<gene>
    <name evidence="4 5" type="primary">LOC106458426</name>
</gene>
<protein>
    <submittedName>
        <fullName evidence="4 5">Protein NEDD1-like isoform X1</fullName>
    </submittedName>
</protein>
<keyword evidence="1" id="KW-0175">Coiled coil</keyword>
<sequence length="733" mass="80423">MKTMKLASAGEEVKIWEAPSYFLVNQYNPDQSTFVRSVAWSPDGQQIASVPNTGEKVLLTLVKHSALHNIEVSPGDIVTCAVFNNLSSRFLGFGCKSGNIIIWDLKSQKARRSYLGHRDEITCLHFNWNDSYVASGSVTGDILLHNVTTGHTSAPLRNAKAQAIRGLEYGFIKKSLLGSVSDDGSVSLWDVNSRQLIHGFTAAHSAPATGLVFSPVNNILLISVGLDKKIISYDVQMKNHVKSFNCDAPLTAVDFMDDGVTLAVGTSRGKVHIYDLRLSSTPVKTLAAHNISVHSLAFQNTSNRILSQGESSTTKKSHHNLEPVQNKDFENDDILRSNIVVTYSGISTAASTQPSSILSPNHTMPAVYVDTVCPGRSVCDVFSPVRDGTYKTFDKQSSPVTYGEQRDSGSFSHTVFSPLQETTINSNFRRQPIGGGSQNSSHLLGDRPITTGLSEADEEKNNPVAPITLPETPVSVNSFYSTTISEQSNCSQKPASASPTKYSAEKVINQTSTEAVANCNSFLGGVLETDKFSQDHRTEPCGVSSAAGQNIVTSSNHLDSLTITDRPDVMGAAGGEGAGDSSSDKWKITDFRESNINGCQDDEDTKEEEPKSQSLLSKRITCRKPWSIITSGNEEPQAWDECLESQVVEESRRLASPQAFQAEFVHQVVRDAMEEFRDSVHRDLFNLHVEVIRQFHNQMAEIHNLVRQYSVNDELLAELERLREENKQLKATF</sequence>
<dbReference type="Pfam" id="PF00400">
    <property type="entry name" value="WD40"/>
    <property type="match status" value="2"/>
</dbReference>
<dbReference type="SUPFAM" id="SSF50978">
    <property type="entry name" value="WD40 repeat-like"/>
    <property type="match status" value="1"/>
</dbReference>
<accession>A0ABM1S9P3</accession>
<dbReference type="SMART" id="SM00320">
    <property type="entry name" value="WD40"/>
    <property type="match status" value="7"/>
</dbReference>
<evidence type="ECO:0000313" key="5">
    <source>
        <dbReference type="RefSeq" id="XP_022240349.1"/>
    </source>
</evidence>
<name>A0ABM1S9P3_LIMPO</name>
<dbReference type="Proteomes" id="UP000694941">
    <property type="component" value="Unplaced"/>
</dbReference>
<evidence type="ECO:0000313" key="3">
    <source>
        <dbReference type="Proteomes" id="UP000694941"/>
    </source>
</evidence>
<dbReference type="GeneID" id="106458426"/>
<dbReference type="InterPro" id="IPR015943">
    <property type="entry name" value="WD40/YVTN_repeat-like_dom_sf"/>
</dbReference>
<dbReference type="Gene3D" id="2.130.10.10">
    <property type="entry name" value="YVTN repeat-like/Quinoprotein amine dehydrogenase"/>
    <property type="match status" value="2"/>
</dbReference>
<keyword evidence="3" id="KW-1185">Reference proteome</keyword>
<feature type="coiled-coil region" evidence="1">
    <location>
        <begin position="705"/>
        <end position="732"/>
    </location>
</feature>
<reference evidence="4 5" key="1">
    <citation type="submission" date="2025-05" db="UniProtKB">
        <authorList>
            <consortium name="RefSeq"/>
        </authorList>
    </citation>
    <scope>IDENTIFICATION</scope>
    <source>
        <tissue evidence="4 5">Muscle</tissue>
    </source>
</reference>
<dbReference type="InterPro" id="IPR052818">
    <property type="entry name" value="NEDD1_Spindle_Assembly"/>
</dbReference>
<dbReference type="InterPro" id="IPR001680">
    <property type="entry name" value="WD40_rpt"/>
</dbReference>
<dbReference type="InterPro" id="IPR036322">
    <property type="entry name" value="WD40_repeat_dom_sf"/>
</dbReference>
<dbReference type="RefSeq" id="XP_022240349.1">
    <property type="nucleotide sequence ID" value="XM_022384641.1"/>
</dbReference>
<dbReference type="PANTHER" id="PTHR44414">
    <property type="entry name" value="PROTEIN NEDD1"/>
    <property type="match status" value="1"/>
</dbReference>
<evidence type="ECO:0000256" key="1">
    <source>
        <dbReference type="SAM" id="Coils"/>
    </source>
</evidence>
<feature type="region of interest" description="Disordered" evidence="2">
    <location>
        <begin position="427"/>
        <end position="446"/>
    </location>
</feature>
<dbReference type="PANTHER" id="PTHR44414:SF1">
    <property type="entry name" value="PROTEIN NEDD1"/>
    <property type="match status" value="1"/>
</dbReference>
<proteinExistence type="predicted"/>